<feature type="transmembrane region" description="Helical" evidence="7">
    <location>
        <begin position="156"/>
        <end position="174"/>
    </location>
</feature>
<keyword evidence="10" id="KW-0378">Hydrolase</keyword>
<dbReference type="Gene3D" id="3.40.50.300">
    <property type="entry name" value="P-loop containing nucleotide triphosphate hydrolases"/>
    <property type="match status" value="1"/>
</dbReference>
<evidence type="ECO:0000313" key="11">
    <source>
        <dbReference type="Proteomes" id="UP000247465"/>
    </source>
</evidence>
<feature type="domain" description="ABC transporter" evidence="8">
    <location>
        <begin position="346"/>
        <end position="578"/>
    </location>
</feature>
<organism evidence="10 11">
    <name type="scientific">Candidatus Moanibacter tarae</name>
    <dbReference type="NCBI Taxonomy" id="2200854"/>
    <lineage>
        <taxon>Bacteria</taxon>
        <taxon>Pseudomonadati</taxon>
        <taxon>Verrucomicrobiota</taxon>
        <taxon>Opitutia</taxon>
        <taxon>Puniceicoccales</taxon>
        <taxon>Puniceicoccales incertae sedis</taxon>
        <taxon>Candidatus Moanibacter</taxon>
    </lineage>
</organism>
<dbReference type="Gene3D" id="1.20.1560.10">
    <property type="entry name" value="ABC transporter type 1, transmembrane domain"/>
    <property type="match status" value="1"/>
</dbReference>
<evidence type="ECO:0000256" key="3">
    <source>
        <dbReference type="ARBA" id="ARBA00022741"/>
    </source>
</evidence>
<dbReference type="InterPro" id="IPR039421">
    <property type="entry name" value="Type_1_exporter"/>
</dbReference>
<reference evidence="10 11" key="1">
    <citation type="submission" date="2018-06" db="EMBL/GenBank/DDBJ databases">
        <title>Draft Genome Sequence of a Novel Marine Bacterium Related to the Verrucomicrobia.</title>
        <authorList>
            <person name="Vosseberg J."/>
            <person name="Martijn J."/>
            <person name="Ettema T.J.G."/>
        </authorList>
    </citation>
    <scope>NUCLEOTIDE SEQUENCE [LARGE SCALE GENOMIC DNA]</scope>
    <source>
        <strain evidence="10">TARA_B100001123</strain>
    </source>
</reference>
<keyword evidence="5 7" id="KW-1133">Transmembrane helix</keyword>
<dbReference type="GO" id="GO:0016887">
    <property type="term" value="F:ATP hydrolysis activity"/>
    <property type="evidence" value="ECO:0007669"/>
    <property type="project" value="InterPro"/>
</dbReference>
<evidence type="ECO:0000256" key="5">
    <source>
        <dbReference type="ARBA" id="ARBA00022989"/>
    </source>
</evidence>
<dbReference type="PROSITE" id="PS50893">
    <property type="entry name" value="ABC_TRANSPORTER_2"/>
    <property type="match status" value="1"/>
</dbReference>
<dbReference type="GO" id="GO:0005524">
    <property type="term" value="F:ATP binding"/>
    <property type="evidence" value="ECO:0007669"/>
    <property type="project" value="UniProtKB-KW"/>
</dbReference>
<accession>A0A2Z4AI80</accession>
<protein>
    <submittedName>
        <fullName evidence="10">Putative multidrug resistance ABC transporter ATP-binding/permease protein YheI</fullName>
        <ecNumber evidence="10">3.6.3.-</ecNumber>
    </submittedName>
</protein>
<dbReference type="GO" id="GO:0015421">
    <property type="term" value="F:ABC-type oligopeptide transporter activity"/>
    <property type="evidence" value="ECO:0007669"/>
    <property type="project" value="TreeGrafter"/>
</dbReference>
<dbReference type="InterPro" id="IPR003439">
    <property type="entry name" value="ABC_transporter-like_ATP-bd"/>
</dbReference>
<feature type="transmembrane region" description="Helical" evidence="7">
    <location>
        <begin position="51"/>
        <end position="72"/>
    </location>
</feature>
<gene>
    <name evidence="10" type="primary">yheI</name>
    <name evidence="10" type="ORF">DF168_00992</name>
</gene>
<dbReference type="PANTHER" id="PTHR43394:SF1">
    <property type="entry name" value="ATP-BINDING CASSETTE SUB-FAMILY B MEMBER 10, MITOCHONDRIAL"/>
    <property type="match status" value="1"/>
</dbReference>
<dbReference type="Proteomes" id="UP000247465">
    <property type="component" value="Chromosome"/>
</dbReference>
<dbReference type="Pfam" id="PF00664">
    <property type="entry name" value="ABC_membrane"/>
    <property type="match status" value="1"/>
</dbReference>
<evidence type="ECO:0000313" key="10">
    <source>
        <dbReference type="EMBL" id="AWT59797.1"/>
    </source>
</evidence>
<dbReference type="InterPro" id="IPR011527">
    <property type="entry name" value="ABC1_TM_dom"/>
</dbReference>
<dbReference type="EC" id="3.6.3.-" evidence="10"/>
<keyword evidence="6 7" id="KW-0472">Membrane</keyword>
<dbReference type="InterPro" id="IPR003593">
    <property type="entry name" value="AAA+_ATPase"/>
</dbReference>
<dbReference type="SUPFAM" id="SSF90123">
    <property type="entry name" value="ABC transporter transmembrane region"/>
    <property type="match status" value="1"/>
</dbReference>
<dbReference type="GO" id="GO:0005886">
    <property type="term" value="C:plasma membrane"/>
    <property type="evidence" value="ECO:0007669"/>
    <property type="project" value="UniProtKB-SubCell"/>
</dbReference>
<dbReference type="SUPFAM" id="SSF52540">
    <property type="entry name" value="P-loop containing nucleoside triphosphate hydrolases"/>
    <property type="match status" value="1"/>
</dbReference>
<comment type="subcellular location">
    <subcellularLocation>
        <location evidence="1">Cell membrane</location>
        <topology evidence="1">Multi-pass membrane protein</topology>
    </subcellularLocation>
</comment>
<dbReference type="PROSITE" id="PS50929">
    <property type="entry name" value="ABC_TM1F"/>
    <property type="match status" value="1"/>
</dbReference>
<feature type="domain" description="ABC transmembrane type-1" evidence="9">
    <location>
        <begin position="17"/>
        <end position="299"/>
    </location>
</feature>
<evidence type="ECO:0000256" key="6">
    <source>
        <dbReference type="ARBA" id="ARBA00023136"/>
    </source>
</evidence>
<evidence type="ECO:0000256" key="7">
    <source>
        <dbReference type="SAM" id="Phobius"/>
    </source>
</evidence>
<dbReference type="Pfam" id="PF00005">
    <property type="entry name" value="ABC_tran"/>
    <property type="match status" value="1"/>
</dbReference>
<proteinExistence type="predicted"/>
<evidence type="ECO:0000256" key="1">
    <source>
        <dbReference type="ARBA" id="ARBA00004651"/>
    </source>
</evidence>
<keyword evidence="3" id="KW-0547">Nucleotide-binding</keyword>
<evidence type="ECO:0000259" key="9">
    <source>
        <dbReference type="PROSITE" id="PS50929"/>
    </source>
</evidence>
<evidence type="ECO:0000259" key="8">
    <source>
        <dbReference type="PROSITE" id="PS50893"/>
    </source>
</evidence>
<keyword evidence="4 10" id="KW-0067">ATP-binding</keyword>
<dbReference type="KEGG" id="mtar:DF168_00992"/>
<dbReference type="EMBL" id="CP029803">
    <property type="protein sequence ID" value="AWT59797.1"/>
    <property type="molecule type" value="Genomic_DNA"/>
</dbReference>
<name>A0A2Z4AI80_9BACT</name>
<evidence type="ECO:0000256" key="4">
    <source>
        <dbReference type="ARBA" id="ARBA00022840"/>
    </source>
</evidence>
<sequence length="581" mass="64628">MRKVTWRLIKFRPLLFLATIFFRGIDDIAPFFAGLVLKAFFDVLTGQAESGFTAATFVALFIVVEVGDRIALFGSALTWPRWWFSIETLLRRNLLSAILEVRDSLRISGASGEVTNRLRDDVNGIIHYLNQYIHLWGNLVFAVLAIRYMAAIDLGVTLITLVPAICVVIIVDACRKLIHKYRIAQRVATERATNFINEMFKSVLAVKVGTAEVDLVKHFRGLNDQRRRSTLVDNIFNELLQSINANLGHIATGVILILVAEKMKSGSFTVGDMALFATYIGQVARSGSLLGTLLAQHKRAGVSYDRIANTVEDIPRQRLIDDAPLYLTEHPPEPNQTHLNNPLEELSLEGIGYTYPESDMGISDVSFRVPVGSFTVITGQIGSGKTTLLRSILGTLPINKGLIKWNGNKIKDPKTFLTPPRCAYTSQIPNLFSESLRENILCGLPNDPDDLSRALYQGVLDEEVFSLSDGLNTIVGPRGVKLSGGQIQRVGAARMFVRDAELFVFDDLSSALDVETERVLWTRLFKGRKATYIVVSHRRPALLRADQIVVMKDGKVDSIGTPEELLKSSREMKKLWELQGG</sequence>
<dbReference type="PANTHER" id="PTHR43394">
    <property type="entry name" value="ATP-DEPENDENT PERMEASE MDL1, MITOCHONDRIAL"/>
    <property type="match status" value="1"/>
</dbReference>
<evidence type="ECO:0000256" key="2">
    <source>
        <dbReference type="ARBA" id="ARBA00022692"/>
    </source>
</evidence>
<dbReference type="AlphaFoldDB" id="A0A2Z4AI80"/>
<dbReference type="InterPro" id="IPR036640">
    <property type="entry name" value="ABC1_TM_sf"/>
</dbReference>
<keyword evidence="2 7" id="KW-0812">Transmembrane</keyword>
<dbReference type="SMART" id="SM00382">
    <property type="entry name" value="AAA"/>
    <property type="match status" value="1"/>
</dbReference>
<dbReference type="InterPro" id="IPR027417">
    <property type="entry name" value="P-loop_NTPase"/>
</dbReference>